<dbReference type="Proteomes" id="UP000314982">
    <property type="component" value="Unassembled WGS sequence"/>
</dbReference>
<evidence type="ECO:0000256" key="10">
    <source>
        <dbReference type="ARBA" id="ARBA00059451"/>
    </source>
</evidence>
<organism evidence="16 17">
    <name type="scientific">Hucho hucho</name>
    <name type="common">huchen</name>
    <dbReference type="NCBI Taxonomy" id="62062"/>
    <lineage>
        <taxon>Eukaryota</taxon>
        <taxon>Metazoa</taxon>
        <taxon>Chordata</taxon>
        <taxon>Craniata</taxon>
        <taxon>Vertebrata</taxon>
        <taxon>Euteleostomi</taxon>
        <taxon>Actinopterygii</taxon>
        <taxon>Neopterygii</taxon>
        <taxon>Teleostei</taxon>
        <taxon>Protacanthopterygii</taxon>
        <taxon>Salmoniformes</taxon>
        <taxon>Salmonidae</taxon>
        <taxon>Salmoninae</taxon>
        <taxon>Hucho</taxon>
    </lineage>
</organism>
<dbReference type="PRINTS" id="PR00007">
    <property type="entry name" value="COMPLEMNTC1Q"/>
</dbReference>
<feature type="compositionally biased region" description="Polar residues" evidence="14">
    <location>
        <begin position="1"/>
        <end position="11"/>
    </location>
</feature>
<evidence type="ECO:0000256" key="9">
    <source>
        <dbReference type="ARBA" id="ARBA00023180"/>
    </source>
</evidence>
<evidence type="ECO:0000259" key="15">
    <source>
        <dbReference type="PROSITE" id="PS50871"/>
    </source>
</evidence>
<reference evidence="17" key="1">
    <citation type="submission" date="2018-06" db="EMBL/GenBank/DDBJ databases">
        <title>Genome assembly of Danube salmon.</title>
        <authorList>
            <person name="Macqueen D.J."/>
            <person name="Gundappa M.K."/>
        </authorList>
    </citation>
    <scope>NUCLEOTIDE SEQUENCE [LARGE SCALE GENOMIC DNA]</scope>
</reference>
<reference evidence="16" key="2">
    <citation type="submission" date="2025-08" db="UniProtKB">
        <authorList>
            <consortium name="Ensembl"/>
        </authorList>
    </citation>
    <scope>IDENTIFICATION</scope>
</reference>
<accession>A0A4W5L1S3</accession>
<dbReference type="SMART" id="SM00110">
    <property type="entry name" value="C1Q"/>
    <property type="match status" value="1"/>
</dbReference>
<evidence type="ECO:0000256" key="5">
    <source>
        <dbReference type="ARBA" id="ARBA00022729"/>
    </source>
</evidence>
<dbReference type="PANTHER" id="PTHR15427">
    <property type="entry name" value="EMILIN ELASTIN MICROFIBRIL INTERFACE-LOCATED PROTEIN ELASTIN MICROFIBRIL INTERFACER"/>
    <property type="match status" value="1"/>
</dbReference>
<name>A0A4W5L1S3_9TELE</name>
<dbReference type="FunFam" id="2.60.120.40:FF:000001">
    <property type="entry name" value="Complement C1q B chain"/>
    <property type="match status" value="1"/>
</dbReference>
<evidence type="ECO:0000256" key="7">
    <source>
        <dbReference type="ARBA" id="ARBA00023119"/>
    </source>
</evidence>
<dbReference type="PANTHER" id="PTHR15427:SF20">
    <property type="entry name" value="ADIPONECTIN"/>
    <property type="match status" value="1"/>
</dbReference>
<evidence type="ECO:0000256" key="2">
    <source>
        <dbReference type="ARBA" id="ARBA00022525"/>
    </source>
</evidence>
<evidence type="ECO:0000256" key="8">
    <source>
        <dbReference type="ARBA" id="ARBA00023157"/>
    </source>
</evidence>
<dbReference type="InterPro" id="IPR008983">
    <property type="entry name" value="Tumour_necrosis_fac-like_dom"/>
</dbReference>
<evidence type="ECO:0000256" key="3">
    <source>
        <dbReference type="ARBA" id="ARBA00022530"/>
    </source>
</evidence>
<evidence type="ECO:0000256" key="12">
    <source>
        <dbReference type="ARBA" id="ARBA00063507"/>
    </source>
</evidence>
<feature type="region of interest" description="Disordered" evidence="14">
    <location>
        <begin position="1"/>
        <end position="77"/>
    </location>
</feature>
<dbReference type="STRING" id="62062.ENSHHUP00000018114"/>
<comment type="similarity">
    <text evidence="11">Belongs to the OTOL1 family.</text>
</comment>
<evidence type="ECO:0000256" key="11">
    <source>
        <dbReference type="ARBA" id="ARBA00061290"/>
    </source>
</evidence>
<feature type="domain" description="C1q" evidence="15">
    <location>
        <begin position="91"/>
        <end position="228"/>
    </location>
</feature>
<dbReference type="Ensembl" id="ENSHHUT00000018770.1">
    <property type="protein sequence ID" value="ENSHHUP00000018114.1"/>
    <property type="gene ID" value="ENSHHUG00000011289.1"/>
</dbReference>
<keyword evidence="7" id="KW-0176">Collagen</keyword>
<feature type="compositionally biased region" description="Basic and acidic residues" evidence="14">
    <location>
        <begin position="57"/>
        <end position="72"/>
    </location>
</feature>
<protein>
    <recommendedName>
        <fullName evidence="13">Otolin-1</fullName>
    </recommendedName>
</protein>
<evidence type="ECO:0000313" key="17">
    <source>
        <dbReference type="Proteomes" id="UP000314982"/>
    </source>
</evidence>
<keyword evidence="8" id="KW-1015">Disulfide bond</keyword>
<keyword evidence="17" id="KW-1185">Reference proteome</keyword>
<feature type="compositionally biased region" description="Low complexity" evidence="14">
    <location>
        <begin position="24"/>
        <end position="34"/>
    </location>
</feature>
<comment type="function">
    <text evidence="10">Collagen-like protein, which provides an organic scaffold for otoliths onto the sensory epithelium of the inner ear. Acts as a scaffold for biomineralization by sequestering calcium.</text>
</comment>
<reference evidence="16" key="3">
    <citation type="submission" date="2025-09" db="UniProtKB">
        <authorList>
            <consortium name="Ensembl"/>
        </authorList>
    </citation>
    <scope>IDENTIFICATION</scope>
</reference>
<evidence type="ECO:0000313" key="16">
    <source>
        <dbReference type="Ensembl" id="ENSHHUP00000018114.1"/>
    </source>
</evidence>
<dbReference type="InterPro" id="IPR050392">
    <property type="entry name" value="Collagen/C1q_domain"/>
</dbReference>
<evidence type="ECO:0000256" key="13">
    <source>
        <dbReference type="ARBA" id="ARBA00073997"/>
    </source>
</evidence>
<dbReference type="SUPFAM" id="SSF49842">
    <property type="entry name" value="TNF-like"/>
    <property type="match status" value="1"/>
</dbReference>
<dbReference type="Gene3D" id="2.60.120.40">
    <property type="match status" value="1"/>
</dbReference>
<dbReference type="PROSITE" id="PS50871">
    <property type="entry name" value="C1Q"/>
    <property type="match status" value="1"/>
</dbReference>
<keyword evidence="4" id="KW-0479">Metal-binding</keyword>
<dbReference type="GeneTree" id="ENSGT00940000159828"/>
<sequence>QGLQPQTTCNHASPGHPHPEVAEPEGPGTEVGPPDNRQPCAMWMEGVPGTSGHSGKQGRDGNDGPRGEKGDSGKTNCTVLLPGTSSKGESVLSYRSSFSVGLTDPIPATNVPIHFNKFFHKEQHHYDDVSGKFHCSLLGVYFFTYHLTVYTKDSQVSLFKNDKPIMFTYDQYHKGNVDQSSGAIILRLESGDEVWLQIYGDEEFGGVYANNTNDSIFSGFLLIPDMGADITNAIRYLIYN</sequence>
<comment type="subunit">
    <text evidence="12">Homooligomer; disulfide-linked; probably forms homotrimers. Interacts with otomp.</text>
</comment>
<dbReference type="GO" id="GO:0005581">
    <property type="term" value="C:collagen trimer"/>
    <property type="evidence" value="ECO:0007669"/>
    <property type="project" value="UniProtKB-KW"/>
</dbReference>
<evidence type="ECO:0000256" key="4">
    <source>
        <dbReference type="ARBA" id="ARBA00022723"/>
    </source>
</evidence>
<keyword evidence="2" id="KW-0964">Secreted</keyword>
<evidence type="ECO:0000256" key="6">
    <source>
        <dbReference type="ARBA" id="ARBA00022837"/>
    </source>
</evidence>
<evidence type="ECO:0000256" key="1">
    <source>
        <dbReference type="ARBA" id="ARBA00004498"/>
    </source>
</evidence>
<keyword evidence="3" id="KW-0272">Extracellular matrix</keyword>
<keyword evidence="6" id="KW-0106">Calcium</keyword>
<keyword evidence="9" id="KW-0325">Glycoprotein</keyword>
<dbReference type="GO" id="GO:0046872">
    <property type="term" value="F:metal ion binding"/>
    <property type="evidence" value="ECO:0007669"/>
    <property type="project" value="UniProtKB-KW"/>
</dbReference>
<dbReference type="AlphaFoldDB" id="A0A4W5L1S3"/>
<comment type="subcellular location">
    <subcellularLocation>
        <location evidence="1">Secreted</location>
        <location evidence="1">Extracellular space</location>
        <location evidence="1">Extracellular matrix</location>
    </subcellularLocation>
</comment>
<dbReference type="Pfam" id="PF00386">
    <property type="entry name" value="C1q"/>
    <property type="match status" value="1"/>
</dbReference>
<proteinExistence type="inferred from homology"/>
<keyword evidence="5" id="KW-0732">Signal</keyword>
<evidence type="ECO:0000256" key="14">
    <source>
        <dbReference type="SAM" id="MobiDB-lite"/>
    </source>
</evidence>
<dbReference type="InterPro" id="IPR001073">
    <property type="entry name" value="C1q_dom"/>
</dbReference>